<dbReference type="Pfam" id="PF01757">
    <property type="entry name" value="Acyl_transf_3"/>
    <property type="match status" value="1"/>
</dbReference>
<evidence type="ECO:0000259" key="2">
    <source>
        <dbReference type="Pfam" id="PF01757"/>
    </source>
</evidence>
<comment type="caution">
    <text evidence="3">The sequence shown here is derived from an EMBL/GenBank/DDBJ whole genome shotgun (WGS) entry which is preliminary data.</text>
</comment>
<dbReference type="Proteomes" id="UP000721844">
    <property type="component" value="Unassembled WGS sequence"/>
</dbReference>
<dbReference type="EMBL" id="JAESVA010000013">
    <property type="protein sequence ID" value="MCB8883481.1"/>
    <property type="molecule type" value="Genomic_DNA"/>
</dbReference>
<accession>A0A963Z6N1</accession>
<feature type="transmembrane region" description="Helical" evidence="1">
    <location>
        <begin position="89"/>
        <end position="106"/>
    </location>
</feature>
<feature type="transmembrane region" description="Helical" evidence="1">
    <location>
        <begin position="273"/>
        <end position="299"/>
    </location>
</feature>
<dbReference type="PANTHER" id="PTHR23028:SF53">
    <property type="entry name" value="ACYL_TRANSF_3 DOMAIN-CONTAINING PROTEIN"/>
    <property type="match status" value="1"/>
</dbReference>
<dbReference type="RefSeq" id="WP_227310133.1">
    <property type="nucleotide sequence ID" value="NZ_JAESVA010000013.1"/>
</dbReference>
<feature type="domain" description="Acyltransferase 3" evidence="2">
    <location>
        <begin position="15"/>
        <end position="331"/>
    </location>
</feature>
<feature type="transmembrane region" description="Helical" evidence="1">
    <location>
        <begin position="167"/>
        <end position="184"/>
    </location>
</feature>
<feature type="transmembrane region" description="Helical" evidence="1">
    <location>
        <begin position="191"/>
        <end position="210"/>
    </location>
</feature>
<organism evidence="3 4">
    <name type="scientific">Acidisoma cellulosilyticum</name>
    <dbReference type="NCBI Taxonomy" id="2802395"/>
    <lineage>
        <taxon>Bacteria</taxon>
        <taxon>Pseudomonadati</taxon>
        <taxon>Pseudomonadota</taxon>
        <taxon>Alphaproteobacteria</taxon>
        <taxon>Acetobacterales</taxon>
        <taxon>Acidocellaceae</taxon>
        <taxon>Acidisoma</taxon>
    </lineage>
</organism>
<keyword evidence="3" id="KW-0808">Transferase</keyword>
<dbReference type="InterPro" id="IPR050879">
    <property type="entry name" value="Acyltransferase_3"/>
</dbReference>
<proteinExistence type="predicted"/>
<reference evidence="3 4" key="1">
    <citation type="journal article" date="2021" name="Microorganisms">
        <title>Acidisoma silvae sp. nov. and Acidisomacellulosilytica sp. nov., Two Acidophilic Bacteria Isolated from Decaying Wood, Hydrolyzing Cellulose and Producing Poly-3-hydroxybutyrate.</title>
        <authorList>
            <person name="Mieszkin S."/>
            <person name="Pouder E."/>
            <person name="Uroz S."/>
            <person name="Simon-Colin C."/>
            <person name="Alain K."/>
        </authorList>
    </citation>
    <scope>NUCLEOTIDE SEQUENCE [LARGE SCALE GENOMIC DNA]</scope>
    <source>
        <strain evidence="3 4">HW T5.17</strain>
    </source>
</reference>
<dbReference type="GO" id="GO:0016020">
    <property type="term" value="C:membrane"/>
    <property type="evidence" value="ECO:0007669"/>
    <property type="project" value="TreeGrafter"/>
</dbReference>
<dbReference type="InterPro" id="IPR002656">
    <property type="entry name" value="Acyl_transf_3_dom"/>
</dbReference>
<keyword evidence="1" id="KW-1133">Transmembrane helix</keyword>
<name>A0A963Z6N1_9PROT</name>
<dbReference type="GO" id="GO:0016747">
    <property type="term" value="F:acyltransferase activity, transferring groups other than amino-acyl groups"/>
    <property type="evidence" value="ECO:0007669"/>
    <property type="project" value="InterPro"/>
</dbReference>
<evidence type="ECO:0000313" key="3">
    <source>
        <dbReference type="EMBL" id="MCB8883481.1"/>
    </source>
</evidence>
<dbReference type="PANTHER" id="PTHR23028">
    <property type="entry name" value="ACETYLTRANSFERASE"/>
    <property type="match status" value="1"/>
</dbReference>
<keyword evidence="3" id="KW-0012">Acyltransferase</keyword>
<feature type="transmembrane region" description="Helical" evidence="1">
    <location>
        <begin position="142"/>
        <end position="161"/>
    </location>
</feature>
<keyword evidence="4" id="KW-1185">Reference proteome</keyword>
<dbReference type="AlphaFoldDB" id="A0A963Z6N1"/>
<evidence type="ECO:0000313" key="4">
    <source>
        <dbReference type="Proteomes" id="UP000721844"/>
    </source>
</evidence>
<protein>
    <submittedName>
        <fullName evidence="3">Acyltransferase</fullName>
    </submittedName>
</protein>
<dbReference type="GO" id="GO:0000271">
    <property type="term" value="P:polysaccharide biosynthetic process"/>
    <property type="evidence" value="ECO:0007669"/>
    <property type="project" value="TreeGrafter"/>
</dbReference>
<keyword evidence="1" id="KW-0812">Transmembrane</keyword>
<gene>
    <name evidence="3" type="ORF">ACELLULO517_24750</name>
</gene>
<feature type="transmembrane region" description="Helical" evidence="1">
    <location>
        <begin position="47"/>
        <end position="69"/>
    </location>
</feature>
<sequence length="357" mass="39629">MTTETGAPLRHQNRALTSIRGIMALWVVGHHLQFGLSVGGYDYAAWLFGPGYVGVDVFFVLSGFVITAVHRDMTSSSTGDFFIRRIFRIYPLHWFVLAIILAIWVRQQWIEGLPLVTDHLASLPIVALLLQPYLLHEPNWNVASWSIGVEMLCYLLFPLAILVLRRMTLVVSLAALVIAVLYERHTHSEMVWGWPAIARGLSGFALGMMVQQMTLLFPRPRTRLATSLELAAVGLMAVTVLLRHLALFPIPAALLIYALAAERGVLSRALSGPVWYWLGQISFSVYLLHPTVIALFSGLMPPKRLLAALGLTLGQGLTALVWTVLVIGTLLTLASLTWRLIEDPARRCGIRLARRLG</sequence>
<evidence type="ECO:0000256" key="1">
    <source>
        <dbReference type="SAM" id="Phobius"/>
    </source>
</evidence>
<feature type="transmembrane region" description="Helical" evidence="1">
    <location>
        <begin position="230"/>
        <end position="261"/>
    </location>
</feature>
<keyword evidence="1" id="KW-0472">Membrane</keyword>